<keyword evidence="1" id="KW-0175">Coiled coil</keyword>
<evidence type="ECO:0000313" key="3">
    <source>
        <dbReference type="EMBL" id="EAW07363.1"/>
    </source>
</evidence>
<dbReference type="GeneID" id="4700850"/>
<dbReference type="PANTHER" id="PTHR28527:SF1">
    <property type="entry name" value="SWI5-DEPENDENT RECOMBINATION DNA REPAIR PROTEIN 1"/>
    <property type="match status" value="1"/>
</dbReference>
<reference evidence="3 4" key="1">
    <citation type="journal article" date="2008" name="PLoS Genet.">
        <title>Genomic islands in the pathogenic filamentous fungus Aspergillus fumigatus.</title>
        <authorList>
            <person name="Fedorova N.D."/>
            <person name="Khaldi N."/>
            <person name="Joardar V.S."/>
            <person name="Maiti R."/>
            <person name="Amedeo P."/>
            <person name="Anderson M.J."/>
            <person name="Crabtree J."/>
            <person name="Silva J.C."/>
            <person name="Badger J.H."/>
            <person name="Albarraq A."/>
            <person name="Angiuoli S."/>
            <person name="Bussey H."/>
            <person name="Bowyer P."/>
            <person name="Cotty P.J."/>
            <person name="Dyer P.S."/>
            <person name="Egan A."/>
            <person name="Galens K."/>
            <person name="Fraser-Liggett C.M."/>
            <person name="Haas B.J."/>
            <person name="Inman J.M."/>
            <person name="Kent R."/>
            <person name="Lemieux S."/>
            <person name="Malavazi I."/>
            <person name="Orvis J."/>
            <person name="Roemer T."/>
            <person name="Ronning C.M."/>
            <person name="Sundaram J.P."/>
            <person name="Sutton G."/>
            <person name="Turner G."/>
            <person name="Venter J.C."/>
            <person name="White O.R."/>
            <person name="Whitty B.R."/>
            <person name="Youngman P."/>
            <person name="Wolfe K.H."/>
            <person name="Goldman G.H."/>
            <person name="Wortman J.R."/>
            <person name="Jiang B."/>
            <person name="Denning D.W."/>
            <person name="Nierman W.C."/>
        </authorList>
    </citation>
    <scope>NUCLEOTIDE SEQUENCE [LARGE SCALE GENOMIC DNA]</scope>
    <source>
        <strain evidence="4">ATCC 1007 / CBS 513.65 / DSM 816 / NCTC 3887 / NRRL 1</strain>
    </source>
</reference>
<organism evidence="3 4">
    <name type="scientific">Aspergillus clavatus (strain ATCC 1007 / CBS 513.65 / DSM 816 / NCTC 3887 / NRRL 1 / QM 1276 / 107)</name>
    <dbReference type="NCBI Taxonomy" id="344612"/>
    <lineage>
        <taxon>Eukaryota</taxon>
        <taxon>Fungi</taxon>
        <taxon>Dikarya</taxon>
        <taxon>Ascomycota</taxon>
        <taxon>Pezizomycotina</taxon>
        <taxon>Eurotiomycetes</taxon>
        <taxon>Eurotiomycetidae</taxon>
        <taxon>Eurotiales</taxon>
        <taxon>Aspergillaceae</taxon>
        <taxon>Aspergillus</taxon>
        <taxon>Aspergillus subgen. Fumigati</taxon>
    </lineage>
</organism>
<dbReference type="eggNOG" id="ENOG502SAMI">
    <property type="taxonomic scope" value="Eukaryota"/>
</dbReference>
<feature type="coiled-coil region" evidence="1">
    <location>
        <begin position="116"/>
        <end position="143"/>
    </location>
</feature>
<dbReference type="EMBL" id="DS027059">
    <property type="protein sequence ID" value="EAW07363.1"/>
    <property type="molecule type" value="Genomic_DNA"/>
</dbReference>
<dbReference type="Proteomes" id="UP000006701">
    <property type="component" value="Unassembled WGS sequence"/>
</dbReference>
<dbReference type="OMA" id="FTMAMML"/>
<name>A1CNZ2_ASPCL</name>
<dbReference type="GO" id="GO:0006310">
    <property type="term" value="P:DNA recombination"/>
    <property type="evidence" value="ECO:0007669"/>
    <property type="project" value="TreeGrafter"/>
</dbReference>
<feature type="compositionally biased region" description="Polar residues" evidence="2">
    <location>
        <begin position="43"/>
        <end position="54"/>
    </location>
</feature>
<dbReference type="KEGG" id="act:ACLA_020700"/>
<feature type="compositionally biased region" description="Low complexity" evidence="2">
    <location>
        <begin position="67"/>
        <end position="89"/>
    </location>
</feature>
<gene>
    <name evidence="3" type="ORF">ACLA_020700</name>
</gene>
<dbReference type="HOGENOM" id="CLU_045012_0_0_1"/>
<accession>A1CNZ2</accession>
<dbReference type="AlphaFoldDB" id="A1CNZ2"/>
<evidence type="ECO:0000256" key="2">
    <source>
        <dbReference type="SAM" id="MobiDB-lite"/>
    </source>
</evidence>
<evidence type="ECO:0000313" key="4">
    <source>
        <dbReference type="Proteomes" id="UP000006701"/>
    </source>
</evidence>
<evidence type="ECO:0000256" key="1">
    <source>
        <dbReference type="SAM" id="Coils"/>
    </source>
</evidence>
<dbReference type="RefSeq" id="XP_001268789.1">
    <property type="nucleotide sequence ID" value="XM_001268788.1"/>
</dbReference>
<dbReference type="OrthoDB" id="27934at2759"/>
<dbReference type="PANTHER" id="PTHR28527">
    <property type="entry name" value="MATING-TYPE SWITCHING PROTEIN SWI2-RELATED"/>
    <property type="match status" value="1"/>
</dbReference>
<sequence length="285" mass="32101">MALVNLNSKRRRVDQAASSLSKPFKSPLRRPAQQGTEKEEASKNMTSSVNSEAENQAVGESDTQEHSLLSTPVSTSTRLPSSTPTSPSPNWQVRKRKSIPSQITPSKKGILADPVISKLQKEQRTLQTRLSALRSQLDTAQQALKIESSTKDAELEALILKWKAVSQDAAEEVFAGAQERVSRMGGMKAWREQMQSNSAKWEQEELESWYGSAEAEDVEADDDQLERRKVELLGEVEMRKKKQKEGQGDEAVEDEEFTMDIMLKMLKIDLKMVGYDKAAQRWIKY</sequence>
<feature type="region of interest" description="Disordered" evidence="2">
    <location>
        <begin position="1"/>
        <end position="106"/>
    </location>
</feature>
<dbReference type="VEuPathDB" id="FungiDB:ACLA_020700"/>
<protein>
    <submittedName>
        <fullName evidence="3">DNA repair protein Dds20/Sfr1, putative</fullName>
    </submittedName>
</protein>
<keyword evidence="4" id="KW-1185">Reference proteome</keyword>
<dbReference type="Gene3D" id="6.10.140.1020">
    <property type="match status" value="1"/>
</dbReference>
<proteinExistence type="predicted"/>
<dbReference type="STRING" id="344612.A1CNZ2"/>